<keyword evidence="3" id="KW-1185">Reference proteome</keyword>
<dbReference type="AlphaFoldDB" id="A0A9W4UNH8"/>
<evidence type="ECO:0000313" key="2">
    <source>
        <dbReference type="EMBL" id="CAI6339240.1"/>
    </source>
</evidence>
<accession>A0A9W4UNH8</accession>
<gene>
    <name evidence="2" type="ORF">PDIGIT_LOCUS12391</name>
</gene>
<organism evidence="2 3">
    <name type="scientific">Periconia digitata</name>
    <dbReference type="NCBI Taxonomy" id="1303443"/>
    <lineage>
        <taxon>Eukaryota</taxon>
        <taxon>Fungi</taxon>
        <taxon>Dikarya</taxon>
        <taxon>Ascomycota</taxon>
        <taxon>Pezizomycotina</taxon>
        <taxon>Dothideomycetes</taxon>
        <taxon>Pleosporomycetidae</taxon>
        <taxon>Pleosporales</taxon>
        <taxon>Massarineae</taxon>
        <taxon>Periconiaceae</taxon>
        <taxon>Periconia</taxon>
    </lineage>
</organism>
<proteinExistence type="predicted"/>
<evidence type="ECO:0000256" key="1">
    <source>
        <dbReference type="SAM" id="Phobius"/>
    </source>
</evidence>
<comment type="caution">
    <text evidence="2">The sequence shown here is derived from an EMBL/GenBank/DDBJ whole genome shotgun (WGS) entry which is preliminary data.</text>
</comment>
<dbReference type="EMBL" id="CAOQHR010000009">
    <property type="protein sequence ID" value="CAI6339240.1"/>
    <property type="molecule type" value="Genomic_DNA"/>
</dbReference>
<name>A0A9W4UNH8_9PLEO</name>
<feature type="transmembrane region" description="Helical" evidence="1">
    <location>
        <begin position="12"/>
        <end position="30"/>
    </location>
</feature>
<evidence type="ECO:0000313" key="3">
    <source>
        <dbReference type="Proteomes" id="UP001152607"/>
    </source>
</evidence>
<keyword evidence="1" id="KW-1133">Transmembrane helix</keyword>
<keyword evidence="1" id="KW-0472">Membrane</keyword>
<reference evidence="2" key="1">
    <citation type="submission" date="2023-01" db="EMBL/GenBank/DDBJ databases">
        <authorList>
            <person name="Van Ghelder C."/>
            <person name="Rancurel C."/>
        </authorList>
    </citation>
    <scope>NUCLEOTIDE SEQUENCE</scope>
    <source>
        <strain evidence="2">CNCM I-4278</strain>
    </source>
</reference>
<keyword evidence="1" id="KW-0812">Transmembrane</keyword>
<sequence>MEWVCRSPPPLFFFFCVALVMFSRGVNMQLRVWYIRKETIVCIYGVRSTVDASVKHVCRACSCSSLLYGS</sequence>
<protein>
    <submittedName>
        <fullName evidence="2">Uncharacterized protein</fullName>
    </submittedName>
</protein>
<dbReference type="Proteomes" id="UP001152607">
    <property type="component" value="Unassembled WGS sequence"/>
</dbReference>